<dbReference type="InterPro" id="IPR004408">
    <property type="entry name" value="Biotin_CoA_COase_ligase"/>
</dbReference>
<gene>
    <name evidence="9" type="ORF">G6R29_01345</name>
</gene>
<dbReference type="InterPro" id="IPR003142">
    <property type="entry name" value="BPL_C"/>
</dbReference>
<dbReference type="InterPro" id="IPR036388">
    <property type="entry name" value="WH-like_DNA-bd_sf"/>
</dbReference>
<sequence length="340" mass="37274">MAEEKLKTKDRVLLDLLDHVGSHVSGDQLAQDLDISRESVWKAVKSLQKDGHTIVSKKKTGYAYLYSDHVDEMVTSHYLKSLSEGKQAFDKIQITEGRTSTQTDAKEFLAMHPGVNPTLFAARSLAGAYGRRGRAFFAPRDHGLYFSLSLPITNKEEVVASLLTTSAADVIANVLEESFPGVTVDLKWVNDLIVDRHKVGGLITEAVFDMETQQYTALVLGIGLNVLPSDFPEDITQKAGTVLSEKTDGVDLNFLLARLILALVQMGEDYADGRYLDDYRKRSLLIDKTVSVQVGQDVVAGEVQGVSKQGGLEVKTADGDVQTLYAGEVTKVKLLENLNL</sequence>
<dbReference type="InterPro" id="IPR013196">
    <property type="entry name" value="HTH_11"/>
</dbReference>
<evidence type="ECO:0000259" key="7">
    <source>
        <dbReference type="Pfam" id="PF03099"/>
    </source>
</evidence>
<dbReference type="PANTHER" id="PTHR12835">
    <property type="entry name" value="BIOTIN PROTEIN LIGASE"/>
    <property type="match status" value="1"/>
</dbReference>
<comment type="caution">
    <text evidence="9">The sequence shown here is derived from an EMBL/GenBank/DDBJ whole genome shotgun (WGS) entry which is preliminary data.</text>
</comment>
<dbReference type="SUPFAM" id="SSF50037">
    <property type="entry name" value="C-terminal domain of transcriptional repressors"/>
    <property type="match status" value="1"/>
</dbReference>
<dbReference type="GO" id="GO:0004077">
    <property type="term" value="F:biotin--[biotin carboxyl-carrier protein] ligase activity"/>
    <property type="evidence" value="ECO:0007669"/>
    <property type="project" value="UniProtKB-EC"/>
</dbReference>
<accession>A0ABS5QYQ8</accession>
<dbReference type="Pfam" id="PF08279">
    <property type="entry name" value="HTH_11"/>
    <property type="match status" value="1"/>
</dbReference>
<feature type="domain" description="Biotin protein ligase C-terminal" evidence="6">
    <location>
        <begin position="286"/>
        <end position="329"/>
    </location>
</feature>
<feature type="domain" description="BPL/LPL catalytic" evidence="7">
    <location>
        <begin position="100"/>
        <end position="221"/>
    </location>
</feature>
<evidence type="ECO:0000259" key="6">
    <source>
        <dbReference type="Pfam" id="PF02237"/>
    </source>
</evidence>
<evidence type="ECO:0000256" key="2">
    <source>
        <dbReference type="ARBA" id="ARBA00022741"/>
    </source>
</evidence>
<proteinExistence type="predicted"/>
<evidence type="ECO:0000256" key="5">
    <source>
        <dbReference type="ARBA" id="ARBA00024227"/>
    </source>
</evidence>
<dbReference type="Pfam" id="PF02237">
    <property type="entry name" value="BPL_C"/>
    <property type="match status" value="1"/>
</dbReference>
<organism evidence="9 10">
    <name type="scientific">Fructobacillus broussonetiae</name>
    <dbReference type="NCBI Taxonomy" id="2713173"/>
    <lineage>
        <taxon>Bacteria</taxon>
        <taxon>Bacillati</taxon>
        <taxon>Bacillota</taxon>
        <taxon>Bacilli</taxon>
        <taxon>Lactobacillales</taxon>
        <taxon>Lactobacillaceae</taxon>
        <taxon>Fructobacillus</taxon>
    </lineage>
</organism>
<reference evidence="9 10" key="1">
    <citation type="submission" date="2020-02" db="EMBL/GenBank/DDBJ databases">
        <title>Fructobacillus sp. isolated from paper mulberry of Taiwan.</title>
        <authorList>
            <person name="Lin S.-T."/>
        </authorList>
    </citation>
    <scope>NUCLEOTIDE SEQUENCE [LARGE SCALE GENOMIC DNA]</scope>
    <source>
        <strain evidence="9 10">M2-14</strain>
    </source>
</reference>
<keyword evidence="1 9" id="KW-0436">Ligase</keyword>
<dbReference type="InterPro" id="IPR004143">
    <property type="entry name" value="BPL_LPL_catalytic"/>
</dbReference>
<dbReference type="RefSeq" id="WP_213808561.1">
    <property type="nucleotide sequence ID" value="NZ_JAAMFK010000001.1"/>
</dbReference>
<dbReference type="Proteomes" id="UP001519504">
    <property type="component" value="Unassembled WGS sequence"/>
</dbReference>
<dbReference type="EMBL" id="JAAMFK010000001">
    <property type="protein sequence ID" value="MBS9338280.1"/>
    <property type="molecule type" value="Genomic_DNA"/>
</dbReference>
<dbReference type="EC" id="6.3.4.15" evidence="5"/>
<dbReference type="Gene3D" id="2.30.30.100">
    <property type="match status" value="1"/>
</dbReference>
<dbReference type="InterPro" id="IPR036390">
    <property type="entry name" value="WH_DNA-bd_sf"/>
</dbReference>
<dbReference type="InterPro" id="IPR008988">
    <property type="entry name" value="Transcriptional_repressor_C"/>
</dbReference>
<dbReference type="PANTHER" id="PTHR12835:SF5">
    <property type="entry name" value="BIOTIN--PROTEIN LIGASE"/>
    <property type="match status" value="1"/>
</dbReference>
<evidence type="ECO:0000256" key="3">
    <source>
        <dbReference type="ARBA" id="ARBA00022840"/>
    </source>
</evidence>
<dbReference type="SUPFAM" id="SSF55681">
    <property type="entry name" value="Class II aaRS and biotin synthetases"/>
    <property type="match status" value="1"/>
</dbReference>
<evidence type="ECO:0000313" key="10">
    <source>
        <dbReference type="Proteomes" id="UP001519504"/>
    </source>
</evidence>
<protein>
    <recommendedName>
        <fullName evidence="5">biotin--[biotin carboxyl-carrier protein] ligase</fullName>
        <ecNumber evidence="5">6.3.4.15</ecNumber>
    </recommendedName>
</protein>
<name>A0ABS5QYQ8_9LACO</name>
<evidence type="ECO:0000259" key="8">
    <source>
        <dbReference type="Pfam" id="PF08279"/>
    </source>
</evidence>
<dbReference type="Pfam" id="PF03099">
    <property type="entry name" value="BPL_LplA_LipB"/>
    <property type="match status" value="1"/>
</dbReference>
<keyword evidence="2" id="KW-0547">Nucleotide-binding</keyword>
<evidence type="ECO:0000256" key="4">
    <source>
        <dbReference type="ARBA" id="ARBA00023267"/>
    </source>
</evidence>
<keyword evidence="4" id="KW-0092">Biotin</keyword>
<feature type="domain" description="Helix-turn-helix type 11" evidence="8">
    <location>
        <begin position="14"/>
        <end position="62"/>
    </location>
</feature>
<dbReference type="SUPFAM" id="SSF46785">
    <property type="entry name" value="Winged helix' DNA-binding domain"/>
    <property type="match status" value="1"/>
</dbReference>
<dbReference type="Gene3D" id="3.30.930.10">
    <property type="entry name" value="Bira Bifunctional Protein, Domain 2"/>
    <property type="match status" value="1"/>
</dbReference>
<keyword evidence="10" id="KW-1185">Reference proteome</keyword>
<dbReference type="NCBIfam" id="TIGR00121">
    <property type="entry name" value="birA_ligase"/>
    <property type="match status" value="1"/>
</dbReference>
<evidence type="ECO:0000256" key="1">
    <source>
        <dbReference type="ARBA" id="ARBA00022598"/>
    </source>
</evidence>
<evidence type="ECO:0000313" key="9">
    <source>
        <dbReference type="EMBL" id="MBS9338280.1"/>
    </source>
</evidence>
<dbReference type="InterPro" id="IPR045864">
    <property type="entry name" value="aa-tRNA-synth_II/BPL/LPL"/>
</dbReference>
<dbReference type="Gene3D" id="1.10.10.10">
    <property type="entry name" value="Winged helix-like DNA-binding domain superfamily/Winged helix DNA-binding domain"/>
    <property type="match status" value="1"/>
</dbReference>
<keyword evidence="3" id="KW-0067">ATP-binding</keyword>